<feature type="region of interest" description="Disordered" evidence="1">
    <location>
        <begin position="1"/>
        <end position="25"/>
    </location>
</feature>
<keyword evidence="3" id="KW-1185">Reference proteome</keyword>
<comment type="caution">
    <text evidence="2">The sequence shown here is derived from an EMBL/GenBank/DDBJ whole genome shotgun (WGS) entry which is preliminary data.</text>
</comment>
<dbReference type="RefSeq" id="WP_345181572.1">
    <property type="nucleotide sequence ID" value="NZ_BAABFQ010000009.1"/>
</dbReference>
<evidence type="ECO:0000313" key="3">
    <source>
        <dbReference type="Proteomes" id="UP001595956"/>
    </source>
</evidence>
<organism evidence="2 3">
    <name type="scientific">Nocardioides caricicola</name>
    <dbReference type="NCBI Taxonomy" id="634770"/>
    <lineage>
        <taxon>Bacteria</taxon>
        <taxon>Bacillati</taxon>
        <taxon>Actinomycetota</taxon>
        <taxon>Actinomycetes</taxon>
        <taxon>Propionibacteriales</taxon>
        <taxon>Nocardioidaceae</taxon>
        <taxon>Nocardioides</taxon>
    </lineage>
</organism>
<accession>A0ABW0N7G7</accession>
<protein>
    <recommendedName>
        <fullName evidence="4">SAF domain-containing protein</fullName>
    </recommendedName>
</protein>
<reference evidence="3" key="1">
    <citation type="journal article" date="2019" name="Int. J. Syst. Evol. Microbiol.">
        <title>The Global Catalogue of Microorganisms (GCM) 10K type strain sequencing project: providing services to taxonomists for standard genome sequencing and annotation.</title>
        <authorList>
            <consortium name="The Broad Institute Genomics Platform"/>
            <consortium name="The Broad Institute Genome Sequencing Center for Infectious Disease"/>
            <person name="Wu L."/>
            <person name="Ma J."/>
        </authorList>
    </citation>
    <scope>NUCLEOTIDE SEQUENCE [LARGE SCALE GENOMIC DNA]</scope>
    <source>
        <strain evidence="3">KACC 13778</strain>
    </source>
</reference>
<name>A0ABW0N7G7_9ACTN</name>
<dbReference type="Proteomes" id="UP001595956">
    <property type="component" value="Unassembled WGS sequence"/>
</dbReference>
<evidence type="ECO:0000256" key="1">
    <source>
        <dbReference type="SAM" id="MobiDB-lite"/>
    </source>
</evidence>
<proteinExistence type="predicted"/>
<gene>
    <name evidence="2" type="ORF">ACFPKY_20460</name>
</gene>
<dbReference type="EMBL" id="JBHSMD010000010">
    <property type="protein sequence ID" value="MFC5495493.1"/>
    <property type="molecule type" value="Genomic_DNA"/>
</dbReference>
<sequence length="225" mass="23082">MSLGTARAPVDRAAGPVPPATRAARPGWRDPRLWVGVLLVVVSVVAGARLLAAADDTVSVWAVSTDAGPGSQLTADDLVAHRVRFADADQLAGYFTVDDELPADLRLLRGVGAGELLPRAALGAADTAPDTVELPVAVDADQVPGSVRAGSVVDVYLRDPSARSEASDPVLAQATVVDAPALEDGFGTVTGRRQLVVAVPAGDASAFLAALGRIENPVLTVVRWS</sequence>
<evidence type="ECO:0008006" key="4">
    <source>
        <dbReference type="Google" id="ProtNLM"/>
    </source>
</evidence>
<evidence type="ECO:0000313" key="2">
    <source>
        <dbReference type="EMBL" id="MFC5495493.1"/>
    </source>
</evidence>